<evidence type="ECO:0000313" key="1">
    <source>
        <dbReference type="EMBL" id="GIJ65126.1"/>
    </source>
</evidence>
<evidence type="ECO:0000313" key="2">
    <source>
        <dbReference type="Proteomes" id="UP000635606"/>
    </source>
</evidence>
<sequence>MLVTGSTGAIGSAVVEVASVEETPAPLWTETLAVNVVFVNAAPGLHAVPRWSAYAASKAALTELADSLRTVRDQSVSRAAGNSACTRRGT</sequence>
<name>A0A8J4E813_9ACTN</name>
<dbReference type="SUPFAM" id="SSF51735">
    <property type="entry name" value="NAD(P)-binding Rossmann-fold domains"/>
    <property type="match status" value="1"/>
</dbReference>
<organism evidence="1 2">
    <name type="scientific">Virgisporangium ochraceum</name>
    <dbReference type="NCBI Taxonomy" id="65505"/>
    <lineage>
        <taxon>Bacteria</taxon>
        <taxon>Bacillati</taxon>
        <taxon>Actinomycetota</taxon>
        <taxon>Actinomycetes</taxon>
        <taxon>Micromonosporales</taxon>
        <taxon>Micromonosporaceae</taxon>
        <taxon>Virgisporangium</taxon>
    </lineage>
</organism>
<gene>
    <name evidence="1" type="ORF">Voc01_000430</name>
</gene>
<keyword evidence="2" id="KW-1185">Reference proteome</keyword>
<dbReference type="AlphaFoldDB" id="A0A8J4E813"/>
<dbReference type="Proteomes" id="UP000635606">
    <property type="component" value="Unassembled WGS sequence"/>
</dbReference>
<protein>
    <submittedName>
        <fullName evidence="1">Uncharacterized protein</fullName>
    </submittedName>
</protein>
<dbReference type="PROSITE" id="PS00061">
    <property type="entry name" value="ADH_SHORT"/>
    <property type="match status" value="1"/>
</dbReference>
<comment type="caution">
    <text evidence="1">The sequence shown here is derived from an EMBL/GenBank/DDBJ whole genome shotgun (WGS) entry which is preliminary data.</text>
</comment>
<reference evidence="1" key="1">
    <citation type="submission" date="2021-01" db="EMBL/GenBank/DDBJ databases">
        <title>Whole genome shotgun sequence of Virgisporangium ochraceum NBRC 16418.</title>
        <authorList>
            <person name="Komaki H."/>
            <person name="Tamura T."/>
        </authorList>
    </citation>
    <scope>NUCLEOTIDE SEQUENCE</scope>
    <source>
        <strain evidence="1">NBRC 16418</strain>
    </source>
</reference>
<dbReference type="EMBL" id="BOPH01000001">
    <property type="protein sequence ID" value="GIJ65126.1"/>
    <property type="molecule type" value="Genomic_DNA"/>
</dbReference>
<dbReference type="InterPro" id="IPR036291">
    <property type="entry name" value="NAD(P)-bd_dom_sf"/>
</dbReference>
<proteinExistence type="predicted"/>
<accession>A0A8J4E813</accession>
<dbReference type="InterPro" id="IPR020904">
    <property type="entry name" value="Sc_DH/Rdtase_CS"/>
</dbReference>